<comment type="caution">
    <text evidence="1">The sequence shown here is derived from an EMBL/GenBank/DDBJ whole genome shotgun (WGS) entry which is preliminary data.</text>
</comment>
<dbReference type="EMBL" id="JAHRIP010066290">
    <property type="protein sequence ID" value="MEQ2306460.1"/>
    <property type="molecule type" value="Genomic_DNA"/>
</dbReference>
<gene>
    <name evidence="1" type="ORF">AMECASPLE_008549</name>
</gene>
<accession>A0ABV0ZK00</accession>
<evidence type="ECO:0000313" key="2">
    <source>
        <dbReference type="Proteomes" id="UP001469553"/>
    </source>
</evidence>
<sequence length="100" mass="11153">MCDTLHHCGPRVILLQANAAGPMVAQTTLKLGSKLTIDQLVRAVATLFGRSEAQQQRVDFNPPTLSFCKRGYRHLINSVAAFKNLFGRILDLFGFLFFTQ</sequence>
<organism evidence="1 2">
    <name type="scientific">Ameca splendens</name>
    <dbReference type="NCBI Taxonomy" id="208324"/>
    <lineage>
        <taxon>Eukaryota</taxon>
        <taxon>Metazoa</taxon>
        <taxon>Chordata</taxon>
        <taxon>Craniata</taxon>
        <taxon>Vertebrata</taxon>
        <taxon>Euteleostomi</taxon>
        <taxon>Actinopterygii</taxon>
        <taxon>Neopterygii</taxon>
        <taxon>Teleostei</taxon>
        <taxon>Neoteleostei</taxon>
        <taxon>Acanthomorphata</taxon>
        <taxon>Ovalentaria</taxon>
        <taxon>Atherinomorphae</taxon>
        <taxon>Cyprinodontiformes</taxon>
        <taxon>Goodeidae</taxon>
        <taxon>Ameca</taxon>
    </lineage>
</organism>
<dbReference type="Proteomes" id="UP001469553">
    <property type="component" value="Unassembled WGS sequence"/>
</dbReference>
<proteinExistence type="predicted"/>
<evidence type="ECO:0000313" key="1">
    <source>
        <dbReference type="EMBL" id="MEQ2306460.1"/>
    </source>
</evidence>
<protein>
    <submittedName>
        <fullName evidence="1">Uncharacterized protein</fullName>
    </submittedName>
</protein>
<name>A0ABV0ZK00_9TELE</name>
<keyword evidence="2" id="KW-1185">Reference proteome</keyword>
<reference evidence="1 2" key="1">
    <citation type="submission" date="2021-06" db="EMBL/GenBank/DDBJ databases">
        <authorList>
            <person name="Palmer J.M."/>
        </authorList>
    </citation>
    <scope>NUCLEOTIDE SEQUENCE [LARGE SCALE GENOMIC DNA]</scope>
    <source>
        <strain evidence="1 2">AS_MEX2019</strain>
        <tissue evidence="1">Muscle</tissue>
    </source>
</reference>